<evidence type="ECO:0000313" key="4">
    <source>
        <dbReference type="Proteomes" id="UP001611494"/>
    </source>
</evidence>
<accession>A0ABW7VY93</accession>
<evidence type="ECO:0000313" key="3">
    <source>
        <dbReference type="EMBL" id="MFI2231540.1"/>
    </source>
</evidence>
<evidence type="ECO:0000259" key="2">
    <source>
        <dbReference type="PROSITE" id="PS50937"/>
    </source>
</evidence>
<name>A0ABW7VY93_9NOCA</name>
<dbReference type="PANTHER" id="PTHR30204">
    <property type="entry name" value="REDOX-CYCLING DRUG-SENSING TRANSCRIPTIONAL ACTIVATOR SOXR"/>
    <property type="match status" value="1"/>
</dbReference>
<gene>
    <name evidence="3" type="ORF">ACH49Z_16980</name>
</gene>
<dbReference type="InterPro" id="IPR009061">
    <property type="entry name" value="DNA-bd_dom_put_sf"/>
</dbReference>
<dbReference type="SMART" id="SM00422">
    <property type="entry name" value="HTH_MERR"/>
    <property type="match status" value="1"/>
</dbReference>
<dbReference type="Proteomes" id="UP001611494">
    <property type="component" value="Unassembled WGS sequence"/>
</dbReference>
<comment type="caution">
    <text evidence="3">The sequence shown here is derived from an EMBL/GenBank/DDBJ whole genome shotgun (WGS) entry which is preliminary data.</text>
</comment>
<feature type="domain" description="HTH merR-type" evidence="2">
    <location>
        <begin position="2"/>
        <end position="71"/>
    </location>
</feature>
<sequence length="254" mass="27639">MTWSTRQLAELAGTSVRAVRHYHDVGLLDEPERASNGYKRYGVAHLLRVLRIKRLADLGIPLSQIAEMGDGDDFPRDALQTLDAELATTIERLQRIRVELALILRQGKHADLPPEIGSGAHALTDADRAFTVILTRVLGPSGMGALRNLLNDWREVPAMTEFDNLPADADESARAELARRIAPYAGTVAAEYPEIAAPAADSPVGPKRAAETVGKALRDLYNPAQLDVLVKVNRLLYGPDGRLPENGPRESDSG</sequence>
<dbReference type="EMBL" id="JBIRYL010000003">
    <property type="protein sequence ID" value="MFI2231540.1"/>
    <property type="molecule type" value="Genomic_DNA"/>
</dbReference>
<proteinExistence type="predicted"/>
<protein>
    <submittedName>
        <fullName evidence="3">MerR family transcriptional regulator</fullName>
    </submittedName>
</protein>
<keyword evidence="1" id="KW-0238">DNA-binding</keyword>
<organism evidence="3 4">
    <name type="scientific">Nocardia testacea</name>
    <dbReference type="NCBI Taxonomy" id="248551"/>
    <lineage>
        <taxon>Bacteria</taxon>
        <taxon>Bacillati</taxon>
        <taxon>Actinomycetota</taxon>
        <taxon>Actinomycetes</taxon>
        <taxon>Mycobacteriales</taxon>
        <taxon>Nocardiaceae</taxon>
        <taxon>Nocardia</taxon>
    </lineage>
</organism>
<dbReference type="InterPro" id="IPR000551">
    <property type="entry name" value="MerR-type_HTH_dom"/>
</dbReference>
<dbReference type="PANTHER" id="PTHR30204:SF93">
    <property type="entry name" value="HTH MERR-TYPE DOMAIN-CONTAINING PROTEIN"/>
    <property type="match status" value="1"/>
</dbReference>
<reference evidence="3 4" key="1">
    <citation type="submission" date="2024-10" db="EMBL/GenBank/DDBJ databases">
        <title>The Natural Products Discovery Center: Release of the First 8490 Sequenced Strains for Exploring Actinobacteria Biosynthetic Diversity.</title>
        <authorList>
            <person name="Kalkreuter E."/>
            <person name="Kautsar S.A."/>
            <person name="Yang D."/>
            <person name="Bader C.D."/>
            <person name="Teijaro C.N."/>
            <person name="Fluegel L."/>
            <person name="Davis C.M."/>
            <person name="Simpson J.R."/>
            <person name="Lauterbach L."/>
            <person name="Steele A.D."/>
            <person name="Gui C."/>
            <person name="Meng S."/>
            <person name="Li G."/>
            <person name="Viehrig K."/>
            <person name="Ye F."/>
            <person name="Su P."/>
            <person name="Kiefer A.F."/>
            <person name="Nichols A."/>
            <person name="Cepeda A.J."/>
            <person name="Yan W."/>
            <person name="Fan B."/>
            <person name="Jiang Y."/>
            <person name="Adhikari A."/>
            <person name="Zheng C.-J."/>
            <person name="Schuster L."/>
            <person name="Cowan T.M."/>
            <person name="Smanski M.J."/>
            <person name="Chevrette M.G."/>
            <person name="De Carvalho L.P.S."/>
            <person name="Shen B."/>
        </authorList>
    </citation>
    <scope>NUCLEOTIDE SEQUENCE [LARGE SCALE GENOMIC DNA]</scope>
    <source>
        <strain evidence="3 4">NPDC019377</strain>
    </source>
</reference>
<dbReference type="PROSITE" id="PS50937">
    <property type="entry name" value="HTH_MERR_2"/>
    <property type="match status" value="1"/>
</dbReference>
<dbReference type="Gene3D" id="1.10.1660.10">
    <property type="match status" value="1"/>
</dbReference>
<evidence type="ECO:0000256" key="1">
    <source>
        <dbReference type="ARBA" id="ARBA00023125"/>
    </source>
</evidence>
<dbReference type="PRINTS" id="PR00040">
    <property type="entry name" value="HTHMERR"/>
</dbReference>
<dbReference type="CDD" id="cd00592">
    <property type="entry name" value="HTH_MerR-like"/>
    <property type="match status" value="1"/>
</dbReference>
<dbReference type="Pfam" id="PF13411">
    <property type="entry name" value="MerR_1"/>
    <property type="match status" value="1"/>
</dbReference>
<keyword evidence="4" id="KW-1185">Reference proteome</keyword>
<dbReference type="InterPro" id="IPR047057">
    <property type="entry name" value="MerR_fam"/>
</dbReference>
<dbReference type="SUPFAM" id="SSF46955">
    <property type="entry name" value="Putative DNA-binding domain"/>
    <property type="match status" value="1"/>
</dbReference>
<dbReference type="RefSeq" id="WP_397062751.1">
    <property type="nucleotide sequence ID" value="NZ_JBIRYL010000003.1"/>
</dbReference>